<dbReference type="Proteomes" id="UP000239735">
    <property type="component" value="Unassembled WGS sequence"/>
</dbReference>
<reference evidence="2" key="1">
    <citation type="submission" date="2018-02" db="EMBL/GenBank/DDBJ databases">
        <authorList>
            <person name="Hausmann B."/>
        </authorList>
    </citation>
    <scope>NUCLEOTIDE SEQUENCE [LARGE SCALE GENOMIC DNA]</scope>
    <source>
        <strain evidence="2">Peat soil MAG SbA5</strain>
    </source>
</reference>
<protein>
    <submittedName>
        <fullName evidence="1">Uncharacterized protein</fullName>
    </submittedName>
</protein>
<proteinExistence type="predicted"/>
<sequence>MVVASKRAGFWRRHRRLKWVAGALLLVIVALGVAVAVLMHRAEPILREVIVEKLQEHFHARVELASFHISLVNGLWAEGKGLKIWPPSEVVGVTVPGATPPLMQLAEFRFHAPLHYKPGKPIRISVVELKGLDVDVPPRTHFTHVASDGGSSGSSKPAMSTLLHFVVNRIECDGARLRIETSKPGKLPLEFDIAHIKLTDVTEGGPMRFDAQLTNPRPAGMILTSGNLGPWVVEDPGETAVSGSYRFEHADLGVFKGIAGILNSTGDYHGVLRDLVVDGQTDTPDFRLTHFGTPVPLYTHFHAQVDGTNGDTWLQPVDATLGQSHLTAVGQIVRQQEKTLKDGRTLPSGHDIELRVNVDRGHIEDFLRLASHSGTPMLTGVLALKTALEIPPGKETVLERLTLNGNFSLDDTEFTSTKIQNWVEQLSLRGQGDPKAAKNAGSDVRSAMQSDFQLSGEKVSLPNLKYTVPGAEIDLKGTYGIDGSTLDFVGTARTEAKVSQMVGGWKGLLLKPADRFFEKDGAGTLVPIHVNGTREDPKFGVDLKRMKHSSPEMPGESH</sequence>
<accession>A0A2N9L3H2</accession>
<dbReference type="AlphaFoldDB" id="A0A2N9L3H2"/>
<evidence type="ECO:0000313" key="2">
    <source>
        <dbReference type="Proteomes" id="UP000239735"/>
    </source>
</evidence>
<dbReference type="EMBL" id="OKRB01000013">
    <property type="protein sequence ID" value="SPE17761.1"/>
    <property type="molecule type" value="Genomic_DNA"/>
</dbReference>
<name>A0A2N9L3H2_9BACT</name>
<evidence type="ECO:0000313" key="1">
    <source>
        <dbReference type="EMBL" id="SPE17761.1"/>
    </source>
</evidence>
<gene>
    <name evidence="1" type="ORF">SBA5_110121</name>
</gene>
<organism evidence="1 2">
    <name type="scientific">Candidatus Sulfuritelmatomonas gaucii</name>
    <dbReference type="NCBI Taxonomy" id="2043161"/>
    <lineage>
        <taxon>Bacteria</taxon>
        <taxon>Pseudomonadati</taxon>
        <taxon>Acidobacteriota</taxon>
        <taxon>Terriglobia</taxon>
        <taxon>Terriglobales</taxon>
        <taxon>Acidobacteriaceae</taxon>
        <taxon>Candidatus Sulfuritelmatomonas</taxon>
    </lineage>
</organism>